<dbReference type="InterPro" id="IPR007060">
    <property type="entry name" value="FtsL/DivIC"/>
</dbReference>
<evidence type="ECO:0000256" key="1">
    <source>
        <dbReference type="SAM" id="Coils"/>
    </source>
</evidence>
<evidence type="ECO:0000313" key="2">
    <source>
        <dbReference type="EMBL" id="MCQ5122284.1"/>
    </source>
</evidence>
<gene>
    <name evidence="2" type="ORF">NE663_08440</name>
</gene>
<name>A0ABT1SM28_9FIRM</name>
<keyword evidence="1" id="KW-0175">Coiled coil</keyword>
<protein>
    <submittedName>
        <fullName evidence="2">Septum formation initiator family protein</fullName>
    </submittedName>
</protein>
<comment type="caution">
    <text evidence="2">The sequence shown here is derived from an EMBL/GenBank/DDBJ whole genome shotgun (WGS) entry which is preliminary data.</text>
</comment>
<sequence length="84" mass="9676">MSSCLFAISLFLFYQIAIEVSNMFALKKDIANSTDTLNEIKEEKESLEKEKENLQDPNFVENYARGKYMATKDGEQVFILPDDN</sequence>
<organism evidence="2 3">
    <name type="scientific">Massilicoli timonensis</name>
    <dbReference type="NCBI Taxonomy" id="2015901"/>
    <lineage>
        <taxon>Bacteria</taxon>
        <taxon>Bacillati</taxon>
        <taxon>Bacillota</taxon>
        <taxon>Erysipelotrichia</taxon>
        <taxon>Erysipelotrichales</taxon>
        <taxon>Erysipelotrichaceae</taxon>
        <taxon>Massilicoli</taxon>
    </lineage>
</organism>
<keyword evidence="3" id="KW-1185">Reference proteome</keyword>
<dbReference type="Proteomes" id="UP001524435">
    <property type="component" value="Unassembled WGS sequence"/>
</dbReference>
<dbReference type="RefSeq" id="WP_102268521.1">
    <property type="nucleotide sequence ID" value="NZ_CALVCM010000073.1"/>
</dbReference>
<evidence type="ECO:0000313" key="3">
    <source>
        <dbReference type="Proteomes" id="UP001524435"/>
    </source>
</evidence>
<proteinExistence type="predicted"/>
<dbReference type="EMBL" id="JANGCH010000012">
    <property type="protein sequence ID" value="MCQ5122284.1"/>
    <property type="molecule type" value="Genomic_DNA"/>
</dbReference>
<reference evidence="2 3" key="1">
    <citation type="submission" date="2022-06" db="EMBL/GenBank/DDBJ databases">
        <title>Isolation of gut microbiota from human fecal samples.</title>
        <authorList>
            <person name="Pamer E.G."/>
            <person name="Barat B."/>
            <person name="Waligurski E."/>
            <person name="Medina S."/>
            <person name="Paddock L."/>
            <person name="Mostad J."/>
        </authorList>
    </citation>
    <scope>NUCLEOTIDE SEQUENCE [LARGE SCALE GENOMIC DNA]</scope>
    <source>
        <strain evidence="2 3">DFI.6.1</strain>
    </source>
</reference>
<accession>A0ABT1SM28</accession>
<feature type="coiled-coil region" evidence="1">
    <location>
        <begin position="23"/>
        <end position="57"/>
    </location>
</feature>
<dbReference type="Pfam" id="PF04977">
    <property type="entry name" value="DivIC"/>
    <property type="match status" value="1"/>
</dbReference>